<feature type="compositionally biased region" description="Basic and acidic residues" evidence="1">
    <location>
        <begin position="115"/>
        <end position="126"/>
    </location>
</feature>
<proteinExistence type="predicted"/>
<dbReference type="KEGG" id="svl:Strvi_0022"/>
<feature type="transmembrane region" description="Helical" evidence="2">
    <location>
        <begin position="6"/>
        <end position="23"/>
    </location>
</feature>
<evidence type="ECO:0000256" key="2">
    <source>
        <dbReference type="SAM" id="Phobius"/>
    </source>
</evidence>
<reference evidence="3" key="1">
    <citation type="submission" date="2011-08" db="EMBL/GenBank/DDBJ databases">
        <title>Complete sequence of plasmid 2 of Streptomyces violaceusniger Tu 4113.</title>
        <authorList>
            <consortium name="US DOE Joint Genome Institute"/>
            <person name="Lucas S."/>
            <person name="Han J."/>
            <person name="Lapidus A."/>
            <person name="Cheng J.-F."/>
            <person name="Goodwin L."/>
            <person name="Pitluck S."/>
            <person name="Peters L."/>
            <person name="Ivanova N."/>
            <person name="Daligault H."/>
            <person name="Detter J.C."/>
            <person name="Han C."/>
            <person name="Tapia R."/>
            <person name="Land M."/>
            <person name="Hauser L."/>
            <person name="Kyrpides N."/>
            <person name="Ivanova N."/>
            <person name="Pagani I."/>
            <person name="Hagen A."/>
            <person name="Katz L."/>
            <person name="Fiedler H.-P."/>
            <person name="Keasling J."/>
            <person name="Fortman J."/>
            <person name="Woyke T."/>
        </authorList>
    </citation>
    <scope>NUCLEOTIDE SEQUENCE [LARGE SCALE GENOMIC DNA]</scope>
    <source>
        <strain evidence="3">Tu 4113</strain>
        <plasmid evidence="3">pSTRVI02</plasmid>
    </source>
</reference>
<name>G2PHF3_STRV4</name>
<evidence type="ECO:0000313" key="3">
    <source>
        <dbReference type="EMBL" id="AEM88799.1"/>
    </source>
</evidence>
<dbReference type="HOGENOM" id="CLU_1980429_0_0_11"/>
<accession>G2PHF3</accession>
<geneLocation type="plasmid" evidence="3 4">
    <name>pSTRVI02</name>
</geneLocation>
<evidence type="ECO:0000313" key="4">
    <source>
        <dbReference type="Proteomes" id="UP000008703"/>
    </source>
</evidence>
<feature type="transmembrane region" description="Helical" evidence="2">
    <location>
        <begin position="56"/>
        <end position="74"/>
    </location>
</feature>
<sequence>MPAFLQVAGFACLAFAFTLLTRPRERPSPAAYLWAIAVDALCIVFVLGVLIVWPAWWLLIPLTIWGSTLALHVLRLRDARVMVRVLEANSPPSWGPGRRVQRDGSTYGYDGWPDDATRPEDHYPRY</sequence>
<keyword evidence="2" id="KW-0812">Transmembrane</keyword>
<dbReference type="Proteomes" id="UP000008703">
    <property type="component" value="Plasmid pSTRVI02"/>
</dbReference>
<dbReference type="RefSeq" id="WP_014043734.1">
    <property type="nucleotide sequence ID" value="NC_015952.1"/>
</dbReference>
<evidence type="ECO:0000256" key="1">
    <source>
        <dbReference type="SAM" id="MobiDB-lite"/>
    </source>
</evidence>
<dbReference type="AlphaFoldDB" id="G2PHF3"/>
<gene>
    <name evidence="3" type="ORF">Strvi_0022</name>
</gene>
<keyword evidence="2" id="KW-1133">Transmembrane helix</keyword>
<feature type="transmembrane region" description="Helical" evidence="2">
    <location>
        <begin position="30"/>
        <end position="50"/>
    </location>
</feature>
<keyword evidence="4" id="KW-1185">Reference proteome</keyword>
<organism evidence="3 4">
    <name type="scientific">Streptomyces violaceusniger (strain Tu 4113)</name>
    <dbReference type="NCBI Taxonomy" id="653045"/>
    <lineage>
        <taxon>Bacteria</taxon>
        <taxon>Bacillati</taxon>
        <taxon>Actinomycetota</taxon>
        <taxon>Actinomycetes</taxon>
        <taxon>Kitasatosporales</taxon>
        <taxon>Streptomycetaceae</taxon>
        <taxon>Streptomyces</taxon>
        <taxon>Streptomyces violaceusniger group</taxon>
    </lineage>
</organism>
<dbReference type="EMBL" id="CP002996">
    <property type="protein sequence ID" value="AEM88799.1"/>
    <property type="molecule type" value="Genomic_DNA"/>
</dbReference>
<feature type="region of interest" description="Disordered" evidence="1">
    <location>
        <begin position="89"/>
        <end position="126"/>
    </location>
</feature>
<keyword evidence="2" id="KW-0472">Membrane</keyword>
<keyword evidence="3" id="KW-0614">Plasmid</keyword>
<protein>
    <submittedName>
        <fullName evidence="3">Uncharacterized protein</fullName>
    </submittedName>
</protein>